<dbReference type="Proteomes" id="UP000887569">
    <property type="component" value="Unplaced"/>
</dbReference>
<evidence type="ECO:0000313" key="2">
    <source>
        <dbReference type="WBParaSite" id="PgR021_g085_t02"/>
    </source>
</evidence>
<accession>A0A915B022</accession>
<dbReference type="WBParaSite" id="PgR021_g085_t02">
    <property type="protein sequence ID" value="PgR021_g085_t02"/>
    <property type="gene ID" value="PgR021_g085"/>
</dbReference>
<protein>
    <submittedName>
        <fullName evidence="2">Uncharacterized protein</fullName>
    </submittedName>
</protein>
<organism evidence="1 2">
    <name type="scientific">Parascaris univalens</name>
    <name type="common">Nematode worm</name>
    <dbReference type="NCBI Taxonomy" id="6257"/>
    <lineage>
        <taxon>Eukaryota</taxon>
        <taxon>Metazoa</taxon>
        <taxon>Ecdysozoa</taxon>
        <taxon>Nematoda</taxon>
        <taxon>Chromadorea</taxon>
        <taxon>Rhabditida</taxon>
        <taxon>Spirurina</taxon>
        <taxon>Ascaridomorpha</taxon>
        <taxon>Ascaridoidea</taxon>
        <taxon>Ascarididae</taxon>
        <taxon>Parascaris</taxon>
    </lineage>
</organism>
<dbReference type="AlphaFoldDB" id="A0A915B022"/>
<proteinExistence type="predicted"/>
<sequence length="108" mass="12563">MGLQLLHPSKFCRRNVKSISLQAFDASFDIRREILKAFRDRVLLRILSDVQFELRSLRSMICSVSFATADESVEFERFSEIADRILGINQEKEIEGEEMVKVTTVYLM</sequence>
<evidence type="ECO:0000313" key="1">
    <source>
        <dbReference type="Proteomes" id="UP000887569"/>
    </source>
</evidence>
<name>A0A915B022_PARUN</name>
<reference evidence="2" key="1">
    <citation type="submission" date="2022-11" db="UniProtKB">
        <authorList>
            <consortium name="WormBaseParasite"/>
        </authorList>
    </citation>
    <scope>IDENTIFICATION</scope>
</reference>
<keyword evidence="1" id="KW-1185">Reference proteome</keyword>